<keyword evidence="3" id="KW-0732">Signal</keyword>
<dbReference type="InterPro" id="IPR010605">
    <property type="entry name" value="DUF1191"/>
</dbReference>
<dbReference type="EMBL" id="JAUHHV010000004">
    <property type="protein sequence ID" value="KAK1428102.1"/>
    <property type="molecule type" value="Genomic_DNA"/>
</dbReference>
<gene>
    <name evidence="4" type="ORF">QVD17_16930</name>
</gene>
<dbReference type="Proteomes" id="UP001229421">
    <property type="component" value="Unassembled WGS sequence"/>
</dbReference>
<evidence type="ECO:0000256" key="2">
    <source>
        <dbReference type="SAM" id="Phobius"/>
    </source>
</evidence>
<keyword evidence="2" id="KW-1133">Transmembrane helix</keyword>
<keyword evidence="5" id="KW-1185">Reference proteome</keyword>
<feature type="chain" id="PRO_5042261349" evidence="3">
    <location>
        <begin position="28"/>
        <end position="323"/>
    </location>
</feature>
<keyword evidence="2" id="KW-0472">Membrane</keyword>
<reference evidence="4" key="1">
    <citation type="journal article" date="2023" name="bioRxiv">
        <title>Improved chromosome-level genome assembly for marigold (Tagetes erecta).</title>
        <authorList>
            <person name="Jiang F."/>
            <person name="Yuan L."/>
            <person name="Wang S."/>
            <person name="Wang H."/>
            <person name="Xu D."/>
            <person name="Wang A."/>
            <person name="Fan W."/>
        </authorList>
    </citation>
    <scope>NUCLEOTIDE SEQUENCE</scope>
    <source>
        <strain evidence="4">WSJ</strain>
        <tissue evidence="4">Leaf</tissue>
    </source>
</reference>
<evidence type="ECO:0000256" key="1">
    <source>
        <dbReference type="SAM" id="MobiDB-lite"/>
    </source>
</evidence>
<comment type="caution">
    <text evidence="4">The sequence shown here is derived from an EMBL/GenBank/DDBJ whole genome shotgun (WGS) entry which is preliminary data.</text>
</comment>
<evidence type="ECO:0000313" key="5">
    <source>
        <dbReference type="Proteomes" id="UP001229421"/>
    </source>
</evidence>
<feature type="region of interest" description="Disordered" evidence="1">
    <location>
        <begin position="220"/>
        <end position="244"/>
    </location>
</feature>
<name>A0AAD8P0Y2_TARER</name>
<dbReference type="AlphaFoldDB" id="A0AAD8P0Y2"/>
<dbReference type="GO" id="GO:0016020">
    <property type="term" value="C:membrane"/>
    <property type="evidence" value="ECO:0007669"/>
    <property type="project" value="TreeGrafter"/>
</dbReference>
<accession>A0AAD8P0Y2</accession>
<feature type="compositionally biased region" description="Pro residues" evidence="1">
    <location>
        <begin position="220"/>
        <end position="237"/>
    </location>
</feature>
<protein>
    <submittedName>
        <fullName evidence="4">Uncharacterized protein</fullName>
    </submittedName>
</protein>
<keyword evidence="2" id="KW-0812">Transmembrane</keyword>
<proteinExistence type="predicted"/>
<dbReference type="Pfam" id="PF06697">
    <property type="entry name" value="DUF1191"/>
    <property type="match status" value="1"/>
</dbReference>
<evidence type="ECO:0000256" key="3">
    <source>
        <dbReference type="SAM" id="SignalP"/>
    </source>
</evidence>
<feature type="signal peptide" evidence="3">
    <location>
        <begin position="1"/>
        <end position="27"/>
    </location>
</feature>
<organism evidence="4 5">
    <name type="scientific">Tagetes erecta</name>
    <name type="common">African marigold</name>
    <dbReference type="NCBI Taxonomy" id="13708"/>
    <lineage>
        <taxon>Eukaryota</taxon>
        <taxon>Viridiplantae</taxon>
        <taxon>Streptophyta</taxon>
        <taxon>Embryophyta</taxon>
        <taxon>Tracheophyta</taxon>
        <taxon>Spermatophyta</taxon>
        <taxon>Magnoliopsida</taxon>
        <taxon>eudicotyledons</taxon>
        <taxon>Gunneridae</taxon>
        <taxon>Pentapetalae</taxon>
        <taxon>asterids</taxon>
        <taxon>campanulids</taxon>
        <taxon>Asterales</taxon>
        <taxon>Asteraceae</taxon>
        <taxon>Asteroideae</taxon>
        <taxon>Heliantheae alliance</taxon>
        <taxon>Tageteae</taxon>
        <taxon>Tagetes</taxon>
    </lineage>
</organism>
<dbReference type="PANTHER" id="PTHR33512:SF14">
    <property type="entry name" value="EXPRESSED PROTEIN"/>
    <property type="match status" value="1"/>
</dbReference>
<evidence type="ECO:0000313" key="4">
    <source>
        <dbReference type="EMBL" id="KAK1428102.1"/>
    </source>
</evidence>
<dbReference type="PANTHER" id="PTHR33512">
    <property type="entry name" value="PROTEIN, PUTATIVE (DUF1191)-RELATED"/>
    <property type="match status" value="1"/>
</dbReference>
<sequence>MHMSLQFQTQAKIVLFIYFFWWPIVESQVSNPLPRPARALDATLQDYAFRAFIRPRTGVPFDGIVPPYLTGIEISAMRLRSGSLYRRGVPTFKEFTLPVGLREQPYVERLVLVYQNLGNWSTTYYSLPGYIYLAPILGLLAYNGSDLTASNIPELDLWASEEAIRINFGRISPIPVGLVAKCAWFDLHGQVNFTNLLSGNVCSTTEQGHFSIVAESAVPPAPVPPAPSEPEPAPSEPTPSGRKKNESKIWGIIGAVTGGTALLVLLTLLILWAWRYKKRKRIRELERAADAGEALRMTRIGSMRAPFALGTRTMPNFESDFGV</sequence>
<feature type="transmembrane region" description="Helical" evidence="2">
    <location>
        <begin position="249"/>
        <end position="274"/>
    </location>
</feature>